<dbReference type="InterPro" id="IPR005135">
    <property type="entry name" value="Endo/exonuclease/phosphatase"/>
</dbReference>
<evidence type="ECO:0000259" key="1">
    <source>
        <dbReference type="Pfam" id="PF14529"/>
    </source>
</evidence>
<accession>A0A4Y2E6W2</accession>
<dbReference type="EMBL" id="BGPR01000528">
    <property type="protein sequence ID" value="GBM24883.1"/>
    <property type="molecule type" value="Genomic_DNA"/>
</dbReference>
<dbReference type="OrthoDB" id="6437038at2759"/>
<evidence type="ECO:0000313" key="3">
    <source>
        <dbReference type="Proteomes" id="UP000499080"/>
    </source>
</evidence>
<keyword evidence="3" id="KW-1185">Reference proteome</keyword>
<gene>
    <name evidence="2" type="ORF">AVEN_23423_1</name>
</gene>
<protein>
    <recommendedName>
        <fullName evidence="1">Endonuclease/exonuclease/phosphatase domain-containing protein</fullName>
    </recommendedName>
</protein>
<dbReference type="AlphaFoldDB" id="A0A4Y2E6W2"/>
<dbReference type="SUPFAM" id="SSF56219">
    <property type="entry name" value="DNase I-like"/>
    <property type="match status" value="1"/>
</dbReference>
<dbReference type="Pfam" id="PF14529">
    <property type="entry name" value="Exo_endo_phos_2"/>
    <property type="match status" value="1"/>
</dbReference>
<name>A0A4Y2E6W2_ARAVE</name>
<evidence type="ECO:0000313" key="2">
    <source>
        <dbReference type="EMBL" id="GBM24883.1"/>
    </source>
</evidence>
<feature type="domain" description="Endonuclease/exonuclease/phosphatase" evidence="1">
    <location>
        <begin position="101"/>
        <end position="167"/>
    </location>
</feature>
<dbReference type="GO" id="GO:0003824">
    <property type="term" value="F:catalytic activity"/>
    <property type="evidence" value="ECO:0007669"/>
    <property type="project" value="InterPro"/>
</dbReference>
<comment type="caution">
    <text evidence="2">The sequence shown here is derived from an EMBL/GenBank/DDBJ whole genome shotgun (WGS) entry which is preliminary data.</text>
</comment>
<sequence length="173" mass="20011">MPVTANKLSFNCGFINLNHERAASNLIENDVFQKDFDLICLNEPYFYQGSICGCPKGYKQIDADVEPNVAFFIKNIFSFVKPEMERDIIALMRNWNNTVYLIINIYCRASGNIEDSMLKLEIICTRHIDKRIIIFGDFNAKSSAWSPRPRDERGRLDLEFANKLDLLIENNCD</sequence>
<dbReference type="Proteomes" id="UP000499080">
    <property type="component" value="Unassembled WGS sequence"/>
</dbReference>
<organism evidence="2 3">
    <name type="scientific">Araneus ventricosus</name>
    <name type="common">Orbweaver spider</name>
    <name type="synonym">Epeira ventricosa</name>
    <dbReference type="NCBI Taxonomy" id="182803"/>
    <lineage>
        <taxon>Eukaryota</taxon>
        <taxon>Metazoa</taxon>
        <taxon>Ecdysozoa</taxon>
        <taxon>Arthropoda</taxon>
        <taxon>Chelicerata</taxon>
        <taxon>Arachnida</taxon>
        <taxon>Araneae</taxon>
        <taxon>Araneomorphae</taxon>
        <taxon>Entelegynae</taxon>
        <taxon>Araneoidea</taxon>
        <taxon>Araneidae</taxon>
        <taxon>Araneus</taxon>
    </lineage>
</organism>
<proteinExistence type="predicted"/>
<dbReference type="InterPro" id="IPR036691">
    <property type="entry name" value="Endo/exonu/phosph_ase_sf"/>
</dbReference>
<reference evidence="2 3" key="1">
    <citation type="journal article" date="2019" name="Sci. Rep.">
        <title>Orb-weaving spider Araneus ventricosus genome elucidates the spidroin gene catalogue.</title>
        <authorList>
            <person name="Kono N."/>
            <person name="Nakamura H."/>
            <person name="Ohtoshi R."/>
            <person name="Moran D.A.P."/>
            <person name="Shinohara A."/>
            <person name="Yoshida Y."/>
            <person name="Fujiwara M."/>
            <person name="Mori M."/>
            <person name="Tomita M."/>
            <person name="Arakawa K."/>
        </authorList>
    </citation>
    <scope>NUCLEOTIDE SEQUENCE [LARGE SCALE GENOMIC DNA]</scope>
</reference>
<dbReference type="Gene3D" id="3.60.10.10">
    <property type="entry name" value="Endonuclease/exonuclease/phosphatase"/>
    <property type="match status" value="1"/>
</dbReference>